<dbReference type="AlphaFoldDB" id="A0A5R9J5Y4"/>
<keyword evidence="5 10" id="KW-0169">Cobalamin biosynthesis</keyword>
<dbReference type="HAMAP" id="MF_00230">
    <property type="entry name" value="CobT"/>
    <property type="match status" value="1"/>
</dbReference>
<evidence type="ECO:0000256" key="7">
    <source>
        <dbReference type="ARBA" id="ARBA00022679"/>
    </source>
</evidence>
<gene>
    <name evidence="10 11" type="primary">cobT</name>
    <name evidence="11" type="ORF">FE263_19415</name>
</gene>
<keyword evidence="6 10" id="KW-0328">Glycosyltransferase</keyword>
<dbReference type="Proteomes" id="UP000305654">
    <property type="component" value="Unassembled WGS sequence"/>
</dbReference>
<comment type="catalytic activity">
    <reaction evidence="9 10">
        <text>5,6-dimethylbenzimidazole + nicotinate beta-D-ribonucleotide = alpha-ribazole 5'-phosphate + nicotinate + H(+)</text>
        <dbReference type="Rhea" id="RHEA:11196"/>
        <dbReference type="ChEBI" id="CHEBI:15378"/>
        <dbReference type="ChEBI" id="CHEBI:15890"/>
        <dbReference type="ChEBI" id="CHEBI:32544"/>
        <dbReference type="ChEBI" id="CHEBI:57502"/>
        <dbReference type="ChEBI" id="CHEBI:57918"/>
        <dbReference type="EC" id="2.4.2.21"/>
    </reaction>
</comment>
<organism evidence="11 12">
    <name type="scientific">Lichenicoccus roseus</name>
    <dbReference type="NCBI Taxonomy" id="2683649"/>
    <lineage>
        <taxon>Bacteria</taxon>
        <taxon>Pseudomonadati</taxon>
        <taxon>Pseudomonadota</taxon>
        <taxon>Alphaproteobacteria</taxon>
        <taxon>Acetobacterales</taxon>
        <taxon>Acetobacteraceae</taxon>
        <taxon>Lichenicoccus</taxon>
    </lineage>
</organism>
<dbReference type="Gene3D" id="3.40.50.10210">
    <property type="match status" value="1"/>
</dbReference>
<evidence type="ECO:0000256" key="4">
    <source>
        <dbReference type="ARBA" id="ARBA00015486"/>
    </source>
</evidence>
<dbReference type="Gene3D" id="1.10.1610.10">
    <property type="match status" value="1"/>
</dbReference>
<comment type="function">
    <text evidence="10">Catalyzes the synthesis of alpha-ribazole-5'-phosphate from nicotinate mononucleotide (NAMN) and 5,6-dimethylbenzimidazole (DMB).</text>
</comment>
<sequence>MSRFVSIEALRLACGALPGPDHAATAAVAVRQATLTKPPGSLGTLETLVGWLAAWQRRPMPQMERVEILVFAGNHGVVAQGVSPYPASVTAQMVANFSAGGAAINQLAAVAGAVLRVVPVSLDRPTDDLSQAPAMDEANFLDAVQVGHASVRPGTDLLCLGEMGIGNTTAAAALAAALQGGDPGDWVGRGTGLDDAGLRHKQAVVAAALQRHRAVLGDPLQVARCLGGRELAALLGAMLAARQLGVPVLLDGYVCTAAVAPLAHLAAGGLSHGWLAHVSAEPGHRRLAAALGLSPLLDLGLRLGEGSGAALAVPLLRAALACHAGMASFADAGVDGPAANGPR</sequence>
<evidence type="ECO:0000256" key="5">
    <source>
        <dbReference type="ARBA" id="ARBA00022573"/>
    </source>
</evidence>
<dbReference type="InterPro" id="IPR023195">
    <property type="entry name" value="Nict_dMeBzImd_PRibTrfase_N"/>
</dbReference>
<evidence type="ECO:0000313" key="12">
    <source>
        <dbReference type="Proteomes" id="UP000305654"/>
    </source>
</evidence>
<keyword evidence="12" id="KW-1185">Reference proteome</keyword>
<dbReference type="InterPro" id="IPR003200">
    <property type="entry name" value="Nict_dMeBzImd_PRibTrfase"/>
</dbReference>
<dbReference type="NCBIfam" id="TIGR03160">
    <property type="entry name" value="cobT_DBIPRT"/>
    <property type="match status" value="1"/>
</dbReference>
<evidence type="ECO:0000256" key="6">
    <source>
        <dbReference type="ARBA" id="ARBA00022676"/>
    </source>
</evidence>
<evidence type="ECO:0000256" key="10">
    <source>
        <dbReference type="HAMAP-Rule" id="MF_00230"/>
    </source>
</evidence>
<feature type="active site" description="Proton acceptor" evidence="10">
    <location>
        <position position="305"/>
    </location>
</feature>
<dbReference type="NCBIfam" id="NF000996">
    <property type="entry name" value="PRK00105.1"/>
    <property type="match status" value="1"/>
</dbReference>
<evidence type="ECO:0000256" key="9">
    <source>
        <dbReference type="ARBA" id="ARBA00047340"/>
    </source>
</evidence>
<dbReference type="EMBL" id="VCDI01000009">
    <property type="protein sequence ID" value="TLU71021.1"/>
    <property type="molecule type" value="Genomic_DNA"/>
</dbReference>
<evidence type="ECO:0000256" key="2">
    <source>
        <dbReference type="ARBA" id="ARBA00007110"/>
    </source>
</evidence>
<dbReference type="CDD" id="cd02439">
    <property type="entry name" value="DMB-PRT_CobT"/>
    <property type="match status" value="1"/>
</dbReference>
<dbReference type="RefSeq" id="WP_138327691.1">
    <property type="nucleotide sequence ID" value="NZ_VCDI01000009.1"/>
</dbReference>
<evidence type="ECO:0000256" key="8">
    <source>
        <dbReference type="ARBA" id="ARBA00030686"/>
    </source>
</evidence>
<evidence type="ECO:0000313" key="11">
    <source>
        <dbReference type="EMBL" id="TLU71021.1"/>
    </source>
</evidence>
<reference evidence="11 12" key="1">
    <citation type="submission" date="2019-05" db="EMBL/GenBank/DDBJ databases">
        <authorList>
            <person name="Pankratov T."/>
            <person name="Grouzdev D."/>
        </authorList>
    </citation>
    <scope>NUCLEOTIDE SEQUENCE [LARGE SCALE GENOMIC DNA]</scope>
    <source>
        <strain evidence="11 12">KEBCLARHB70R</strain>
    </source>
</reference>
<evidence type="ECO:0000256" key="3">
    <source>
        <dbReference type="ARBA" id="ARBA00011991"/>
    </source>
</evidence>
<comment type="caution">
    <text evidence="11">The sequence shown here is derived from an EMBL/GenBank/DDBJ whole genome shotgun (WGS) entry which is preliminary data.</text>
</comment>
<accession>A0A5R9J5Y4</accession>
<dbReference type="Pfam" id="PF02277">
    <property type="entry name" value="DBI_PRT"/>
    <property type="match status" value="1"/>
</dbReference>
<dbReference type="InterPro" id="IPR017846">
    <property type="entry name" value="Nict_dMeBzImd_PRibTrfase_bact"/>
</dbReference>
<keyword evidence="7 10" id="KW-0808">Transferase</keyword>
<protein>
    <recommendedName>
        <fullName evidence="4 10">Nicotinate-nucleotide--dimethylbenzimidazole phosphoribosyltransferase</fullName>
        <shortName evidence="10">NN:DBI PRT</shortName>
        <ecNumber evidence="3 10">2.4.2.21</ecNumber>
    </recommendedName>
    <alternativeName>
        <fullName evidence="8 10">N(1)-alpha-phosphoribosyltransferase</fullName>
    </alternativeName>
</protein>
<name>A0A5R9J5Y4_9PROT</name>
<dbReference type="OrthoDB" id="9781491at2"/>
<dbReference type="GO" id="GO:0008939">
    <property type="term" value="F:nicotinate-nucleotide-dimethylbenzimidazole phosphoribosyltransferase activity"/>
    <property type="evidence" value="ECO:0007669"/>
    <property type="project" value="UniProtKB-UniRule"/>
</dbReference>
<dbReference type="SUPFAM" id="SSF52733">
    <property type="entry name" value="Nicotinate mononucleotide:5,6-dimethylbenzimidazole phosphoribosyltransferase (CobT)"/>
    <property type="match status" value="1"/>
</dbReference>
<evidence type="ECO:0000256" key="1">
    <source>
        <dbReference type="ARBA" id="ARBA00005049"/>
    </source>
</evidence>
<dbReference type="InterPro" id="IPR036087">
    <property type="entry name" value="Nict_dMeBzImd_PRibTrfase_sf"/>
</dbReference>
<comment type="pathway">
    <text evidence="1 10">Nucleoside biosynthesis; alpha-ribazole biosynthesis; alpha-ribazole from 5,6-dimethylbenzimidazole: step 1/2.</text>
</comment>
<dbReference type="UniPathway" id="UPA00061">
    <property type="reaction ID" value="UER00516"/>
</dbReference>
<dbReference type="EC" id="2.4.2.21" evidence="3 10"/>
<dbReference type="PANTHER" id="PTHR43463:SF1">
    <property type="entry name" value="NICOTINATE-NUCLEOTIDE--DIMETHYLBENZIMIDAZOLE PHOSPHORIBOSYLTRANSFERASE"/>
    <property type="match status" value="1"/>
</dbReference>
<comment type="similarity">
    <text evidence="2 10">Belongs to the CobT family.</text>
</comment>
<proteinExistence type="inferred from homology"/>
<dbReference type="GO" id="GO:0009236">
    <property type="term" value="P:cobalamin biosynthetic process"/>
    <property type="evidence" value="ECO:0007669"/>
    <property type="project" value="UniProtKB-UniRule"/>
</dbReference>
<dbReference type="PANTHER" id="PTHR43463">
    <property type="entry name" value="NICOTINATE-NUCLEOTIDE--DIMETHYLBENZIMIDAZOLE PHOSPHORIBOSYLTRANSFERASE"/>
    <property type="match status" value="1"/>
</dbReference>